<evidence type="ECO:0000313" key="12">
    <source>
        <dbReference type="Proteomes" id="UP001231189"/>
    </source>
</evidence>
<dbReference type="InterPro" id="IPR038005">
    <property type="entry name" value="RX-like_CC"/>
</dbReference>
<evidence type="ECO:0000256" key="3">
    <source>
        <dbReference type="ARBA" id="ARBA00022737"/>
    </source>
</evidence>
<evidence type="ECO:0000259" key="10">
    <source>
        <dbReference type="Pfam" id="PF23598"/>
    </source>
</evidence>
<feature type="domain" description="Disease resistance R13L4/SHOC-2-like LRR" evidence="10">
    <location>
        <begin position="1381"/>
        <end position="1512"/>
    </location>
</feature>
<dbReference type="CDD" id="cd14798">
    <property type="entry name" value="RX-CC_like"/>
    <property type="match status" value="1"/>
</dbReference>
<dbReference type="InterPro" id="IPR058922">
    <property type="entry name" value="WHD_DRP"/>
</dbReference>
<accession>A0AAD8T869</accession>
<dbReference type="InterPro" id="IPR041118">
    <property type="entry name" value="Rx_N"/>
</dbReference>
<dbReference type="Gene3D" id="3.40.50.300">
    <property type="entry name" value="P-loop containing nucleotide triphosphate hydrolases"/>
    <property type="match status" value="3"/>
</dbReference>
<dbReference type="Pfam" id="PF00931">
    <property type="entry name" value="NB-ARC"/>
    <property type="match status" value="4"/>
</dbReference>
<evidence type="ECO:0000259" key="7">
    <source>
        <dbReference type="Pfam" id="PF00931"/>
    </source>
</evidence>
<feature type="domain" description="Disease resistance protein winged helix" evidence="9">
    <location>
        <begin position="1082"/>
        <end position="1139"/>
    </location>
</feature>
<comment type="similarity">
    <text evidence="1">Belongs to the disease resistance NB-LRR family.</text>
</comment>
<dbReference type="Gene3D" id="3.80.10.10">
    <property type="entry name" value="Ribonuclease Inhibitor"/>
    <property type="match status" value="2"/>
</dbReference>
<evidence type="ECO:0000256" key="6">
    <source>
        <dbReference type="ARBA" id="ARBA00023054"/>
    </source>
</evidence>
<evidence type="ECO:0000259" key="9">
    <source>
        <dbReference type="Pfam" id="PF23559"/>
    </source>
</evidence>
<feature type="domain" description="NB-ARC" evidence="7">
    <location>
        <begin position="810"/>
        <end position="984"/>
    </location>
</feature>
<keyword evidence="2" id="KW-0433">Leucine-rich repeat</keyword>
<dbReference type="Proteomes" id="UP001231189">
    <property type="component" value="Unassembled WGS sequence"/>
</dbReference>
<dbReference type="InterPro" id="IPR036388">
    <property type="entry name" value="WH-like_DNA-bd_sf"/>
</dbReference>
<dbReference type="InterPro" id="IPR027417">
    <property type="entry name" value="P-loop_NTPase"/>
</dbReference>
<dbReference type="PANTHER" id="PTHR23155">
    <property type="entry name" value="DISEASE RESISTANCE PROTEIN RP"/>
    <property type="match status" value="1"/>
</dbReference>
<feature type="domain" description="Disease resistance R13L4/SHOC-2-like LRR" evidence="10">
    <location>
        <begin position="1209"/>
        <end position="1309"/>
    </location>
</feature>
<dbReference type="InterPro" id="IPR044974">
    <property type="entry name" value="Disease_R_plants"/>
</dbReference>
<evidence type="ECO:0000259" key="8">
    <source>
        <dbReference type="Pfam" id="PF18052"/>
    </source>
</evidence>
<evidence type="ECO:0000256" key="5">
    <source>
        <dbReference type="ARBA" id="ARBA00022821"/>
    </source>
</evidence>
<keyword evidence="12" id="KW-1185">Reference proteome</keyword>
<proteinExistence type="inferred from homology"/>
<evidence type="ECO:0000256" key="4">
    <source>
        <dbReference type="ARBA" id="ARBA00022741"/>
    </source>
</evidence>
<reference evidence="11" key="1">
    <citation type="submission" date="2023-07" db="EMBL/GenBank/DDBJ databases">
        <title>A chromosome-level genome assembly of Lolium multiflorum.</title>
        <authorList>
            <person name="Chen Y."/>
            <person name="Copetti D."/>
            <person name="Kolliker R."/>
            <person name="Studer B."/>
        </authorList>
    </citation>
    <scope>NUCLEOTIDE SEQUENCE</scope>
    <source>
        <strain evidence="11">02402/16</strain>
        <tissue evidence="11">Leaf</tissue>
    </source>
</reference>
<dbReference type="Pfam" id="PF23598">
    <property type="entry name" value="LRR_14"/>
    <property type="match status" value="2"/>
</dbReference>
<dbReference type="InterPro" id="IPR055414">
    <property type="entry name" value="LRR_R13L4/SHOC2-like"/>
</dbReference>
<feature type="domain" description="NB-ARC" evidence="7">
    <location>
        <begin position="191"/>
        <end position="370"/>
    </location>
</feature>
<dbReference type="Gene3D" id="1.20.5.4130">
    <property type="match status" value="1"/>
</dbReference>
<evidence type="ECO:0000256" key="1">
    <source>
        <dbReference type="ARBA" id="ARBA00008894"/>
    </source>
</evidence>
<dbReference type="Gene3D" id="1.10.10.10">
    <property type="entry name" value="Winged helix-like DNA-binding domain superfamily/Winged helix DNA-binding domain"/>
    <property type="match status" value="1"/>
</dbReference>
<dbReference type="SUPFAM" id="SSF52540">
    <property type="entry name" value="P-loop containing nucleoside triphosphate hydrolases"/>
    <property type="match status" value="4"/>
</dbReference>
<dbReference type="Pfam" id="PF18052">
    <property type="entry name" value="Rx_N"/>
    <property type="match status" value="1"/>
</dbReference>
<keyword evidence="4" id="KW-0547">Nucleotide-binding</keyword>
<comment type="caution">
    <text evidence="11">The sequence shown here is derived from an EMBL/GenBank/DDBJ whole genome shotgun (WGS) entry which is preliminary data.</text>
</comment>
<name>A0AAD8T869_LOLMU</name>
<evidence type="ECO:0000256" key="2">
    <source>
        <dbReference type="ARBA" id="ARBA00022614"/>
    </source>
</evidence>
<keyword evidence="5" id="KW-0611">Plant defense</keyword>
<feature type="domain" description="NB-ARC" evidence="7">
    <location>
        <begin position="386"/>
        <end position="538"/>
    </location>
</feature>
<protein>
    <recommendedName>
        <fullName evidence="13">Disease resistance protein RPM1</fullName>
    </recommendedName>
</protein>
<dbReference type="GO" id="GO:0043531">
    <property type="term" value="F:ADP binding"/>
    <property type="evidence" value="ECO:0007669"/>
    <property type="project" value="InterPro"/>
</dbReference>
<dbReference type="PANTHER" id="PTHR23155:SF1135">
    <property type="entry name" value="OS08G0246300 PROTEIN"/>
    <property type="match status" value="1"/>
</dbReference>
<dbReference type="SUPFAM" id="SSF52047">
    <property type="entry name" value="RNI-like"/>
    <property type="match status" value="1"/>
</dbReference>
<sequence>MADFALGLTKMAMEGTVSRVKLAIEEEKKLRVRVQNDLVFITGEFEMMQSFLKVANVKGAQNEVVRTWVRQIRDLAFDVEDCVEFVVDLDKKTAWGWLRRLGLMVVSCDAPPLPLDKAVDDIKDIKARVEDVCQRNVRYNLIVDSGSNSTKPMSLAEQPDRANTCRSAFYILREVWEDMGKCRSNRMEDLEKLIKSQDSDLQVISVWGSAGTADLGVASILMKAYNDPEICERFNTRAWVKLMTPFQPDEFIKSMLTQVCARSGEYNLGAEFLARMKSALDMEDAHLKAKLMRQLMSGLRYLVILEQVSTVVEWDVIKSYLPDSNNGSRVIVSTNQLQIALLCTGKPYQVSELTRFSDNQSLCAFSKKSGRGSGTRELIWQIRCRGVTSVWGSNGDIKSTMVHKVYTSIMYKSKQFEGVEFEQHSWVDVPVPFNLEVFSRRLLLNFRSQDLQVDEIAAVGMMRDPGLTEECCKFLRENDCLVVINGLQSTNEWDVIKDAFLSKPIKGCILTITNEERVAGHCVDNEDRAISIKDLETDPVLRALIKGCQYYETEDKEVSRRGRFFSVRREEARDWFKKETKRVFNNHFLLENHVTSVWGTSCPRKSDIVRNKYYAEILSSEESLEREDEDDQRTHRLQGRKFRMFSWVYVQHPFNLINFSRRLLLDFHSDDLQSKRSAAVGIMEGQDPIQGCCEFLRKYKCLVVVDGLGSRDDWDSIRDAFLSEPTKGWIIVITNNENVAKYVVSEEQHAFNAQDLEGETVLHPLIKGSTIRVLSNRSEEARDWTNTYTLVGHQAKSAYDLGTLLATCDAVISVWGIAGVGKSTLVRSVFCHAMLGLRQSVQTADGRSTDLYGRHGFTMYSWVDVPHPFNLKDFSRCFLLDFHSDDLQAKESAAVGIVQGQDPIQGCRRILHEHKCLVVMDGLRSTDDWDLIKAAFLPDSTESRIIVITNEKKVAMHCVDKEAQVVNVKGLNSHSALNLFNKMTQDCEELSPTRSKHIVAKCGGILKVIDAIGKLFAKEITPLGGQSGKAAKELLNDIDGDFMGTLERDPKFHTLRALFAWMQSYFDTLSDSLKPCIFYMSVFPAKHNIRRRRLLRRWIAEGYSRDTSDRLAEENGERLFSELVDLSIIQHRETNMRSSSYEEKGSSVLCQVNAFFHEYIISRQMEDNLVFALDGHCSLNSQYAGQHLTIRSSWDRDEIVFRGIDVSRLRSLTVFGVWKPFLISEKMRLVRVLDLEEATDVINDHLEHIGKLLPRLKFLSLRGHTEISLLPESLCGLRQLQTLDVRGTSVIKLPLGISKLQKLQYIRAGAILTKDEGDDTVATSQTEHVDQISTPAEDTARVQEAVSDGVRASTASSWSRPQTLVSSWFSKFQKPRQDNGSVKVPVGIGNLTALHTLGVVNVAAGKAALKELKNLTQLRKLGVSGINREHWPDFCSAISGYAHLESLSVRVHEDKDGLFARFGDISEPPKTLKSLKAYGHIQISPVWLLQLQNIKKVNFGLSILTQVDIDKLPLYYYGLLHLDNGYWNMFRVLEIECTSRLELSFGDVPGIVEVLKIQCSSGSSLQISLLENLNGLQEVRLSGFYHDDLKQDLERQLSSHPNEPVLRTEEPRSS</sequence>
<dbReference type="GO" id="GO:0098542">
    <property type="term" value="P:defense response to other organism"/>
    <property type="evidence" value="ECO:0007669"/>
    <property type="project" value="TreeGrafter"/>
</dbReference>
<keyword evidence="3" id="KW-0677">Repeat</keyword>
<feature type="domain" description="NB-ARC" evidence="7">
    <location>
        <begin position="637"/>
        <end position="757"/>
    </location>
</feature>
<dbReference type="InterPro" id="IPR032675">
    <property type="entry name" value="LRR_dom_sf"/>
</dbReference>
<dbReference type="InterPro" id="IPR002182">
    <property type="entry name" value="NB-ARC"/>
</dbReference>
<gene>
    <name evidence="11" type="ORF">QYE76_059019</name>
</gene>
<organism evidence="11 12">
    <name type="scientific">Lolium multiflorum</name>
    <name type="common">Italian ryegrass</name>
    <name type="synonym">Lolium perenne subsp. multiflorum</name>
    <dbReference type="NCBI Taxonomy" id="4521"/>
    <lineage>
        <taxon>Eukaryota</taxon>
        <taxon>Viridiplantae</taxon>
        <taxon>Streptophyta</taxon>
        <taxon>Embryophyta</taxon>
        <taxon>Tracheophyta</taxon>
        <taxon>Spermatophyta</taxon>
        <taxon>Magnoliopsida</taxon>
        <taxon>Liliopsida</taxon>
        <taxon>Poales</taxon>
        <taxon>Poaceae</taxon>
        <taxon>BOP clade</taxon>
        <taxon>Pooideae</taxon>
        <taxon>Poodae</taxon>
        <taxon>Poeae</taxon>
        <taxon>Poeae Chloroplast Group 2 (Poeae type)</taxon>
        <taxon>Loliodinae</taxon>
        <taxon>Loliinae</taxon>
        <taxon>Lolium</taxon>
    </lineage>
</organism>
<evidence type="ECO:0000313" key="11">
    <source>
        <dbReference type="EMBL" id="KAK1670860.1"/>
    </source>
</evidence>
<dbReference type="EMBL" id="JAUUTY010000003">
    <property type="protein sequence ID" value="KAK1670860.1"/>
    <property type="molecule type" value="Genomic_DNA"/>
</dbReference>
<keyword evidence="6" id="KW-0175">Coiled coil</keyword>
<feature type="domain" description="Disease resistance N-terminal" evidence="8">
    <location>
        <begin position="15"/>
        <end position="85"/>
    </location>
</feature>
<dbReference type="Pfam" id="PF23559">
    <property type="entry name" value="WHD_DRP"/>
    <property type="match status" value="1"/>
</dbReference>
<evidence type="ECO:0008006" key="13">
    <source>
        <dbReference type="Google" id="ProtNLM"/>
    </source>
</evidence>